<dbReference type="PANTHER" id="PTHR43673:SF10">
    <property type="entry name" value="NADH DEHYDROGENASE_NAD(P)H NITROREDUCTASE XCC3605-RELATED"/>
    <property type="match status" value="1"/>
</dbReference>
<proteinExistence type="inferred from homology"/>
<evidence type="ECO:0000259" key="3">
    <source>
        <dbReference type="Pfam" id="PF00881"/>
    </source>
</evidence>
<dbReference type="InterPro" id="IPR029479">
    <property type="entry name" value="Nitroreductase"/>
</dbReference>
<evidence type="ECO:0000256" key="2">
    <source>
        <dbReference type="ARBA" id="ARBA00023002"/>
    </source>
</evidence>
<evidence type="ECO:0000313" key="4">
    <source>
        <dbReference type="EMBL" id="MBJ7603429.1"/>
    </source>
</evidence>
<feature type="domain" description="Nitroreductase" evidence="3">
    <location>
        <begin position="15"/>
        <end position="181"/>
    </location>
</feature>
<accession>A0A934KBH3</accession>
<organism evidence="4 5">
    <name type="scientific">Candidatus Dormiibacter inghamiae</name>
    <dbReference type="NCBI Taxonomy" id="3127013"/>
    <lineage>
        <taxon>Bacteria</taxon>
        <taxon>Bacillati</taxon>
        <taxon>Candidatus Dormiibacterota</taxon>
        <taxon>Candidatus Dormibacteria</taxon>
        <taxon>Candidatus Dormibacterales</taxon>
        <taxon>Candidatus Dormibacteraceae</taxon>
        <taxon>Candidatus Dormiibacter</taxon>
    </lineage>
</organism>
<reference evidence="4 5" key="1">
    <citation type="submission" date="2020-10" db="EMBL/GenBank/DDBJ databases">
        <title>Ca. Dormibacterota MAGs.</title>
        <authorList>
            <person name="Montgomery K."/>
        </authorList>
    </citation>
    <scope>NUCLEOTIDE SEQUENCE [LARGE SCALE GENOMIC DNA]</scope>
    <source>
        <strain evidence="4">SC8811_S16_3</strain>
    </source>
</reference>
<protein>
    <submittedName>
        <fullName evidence="4">Nitroreductase family protein</fullName>
    </submittedName>
</protein>
<evidence type="ECO:0000313" key="5">
    <source>
        <dbReference type="Proteomes" id="UP000620075"/>
    </source>
</evidence>
<comment type="similarity">
    <text evidence="1">Belongs to the nitroreductase family.</text>
</comment>
<comment type="caution">
    <text evidence="4">The sequence shown here is derived from an EMBL/GenBank/DDBJ whole genome shotgun (WGS) entry which is preliminary data.</text>
</comment>
<gene>
    <name evidence="4" type="ORF">JF888_09620</name>
</gene>
<sequence>MNDPSLSADEVLTTTRAVRKRLDFERPVPRQLLLECLKIAVQAPTGSNRQGWQFVFVSDPPKKRVIADYYGRSFDAYASQAPPTYPDGDVRAKRSGAVATSSRYLRERMHEAPWLLIPCITGRPLEGAPTAVQASLYGSVLPAFWSFMLAARARGLGTAWTTLHLPFEHEVADLLNIPFDRVTQAGLTPVAYYTGAGFKPAPRIPLDGITHWESW</sequence>
<dbReference type="GO" id="GO:0016491">
    <property type="term" value="F:oxidoreductase activity"/>
    <property type="evidence" value="ECO:0007669"/>
    <property type="project" value="UniProtKB-KW"/>
</dbReference>
<dbReference type="Proteomes" id="UP000620075">
    <property type="component" value="Unassembled WGS sequence"/>
</dbReference>
<dbReference type="CDD" id="cd02062">
    <property type="entry name" value="Nitro_FMN_reductase"/>
    <property type="match status" value="1"/>
</dbReference>
<evidence type="ECO:0000256" key="1">
    <source>
        <dbReference type="ARBA" id="ARBA00007118"/>
    </source>
</evidence>
<name>A0A934KBH3_9BACT</name>
<dbReference type="EMBL" id="JAEKNQ010000036">
    <property type="protein sequence ID" value="MBJ7603429.1"/>
    <property type="molecule type" value="Genomic_DNA"/>
</dbReference>
<dbReference type="Gene3D" id="3.40.109.10">
    <property type="entry name" value="NADH Oxidase"/>
    <property type="match status" value="1"/>
</dbReference>
<dbReference type="PANTHER" id="PTHR43673">
    <property type="entry name" value="NAD(P)H NITROREDUCTASE YDGI-RELATED"/>
    <property type="match status" value="1"/>
</dbReference>
<dbReference type="RefSeq" id="WP_338179442.1">
    <property type="nucleotide sequence ID" value="NZ_JAEKNQ010000036.1"/>
</dbReference>
<keyword evidence="2" id="KW-0560">Oxidoreductase</keyword>
<dbReference type="AlphaFoldDB" id="A0A934KBH3"/>
<dbReference type="SUPFAM" id="SSF55469">
    <property type="entry name" value="FMN-dependent nitroreductase-like"/>
    <property type="match status" value="1"/>
</dbReference>
<dbReference type="InterPro" id="IPR000415">
    <property type="entry name" value="Nitroreductase-like"/>
</dbReference>
<dbReference type="Pfam" id="PF00881">
    <property type="entry name" value="Nitroreductase"/>
    <property type="match status" value="1"/>
</dbReference>